<keyword evidence="5" id="KW-0472">Membrane</keyword>
<proteinExistence type="inferred from homology"/>
<dbReference type="GO" id="GO:0006886">
    <property type="term" value="P:intracellular protein transport"/>
    <property type="evidence" value="ECO:0007669"/>
    <property type="project" value="InterPro"/>
</dbReference>
<keyword evidence="9" id="KW-1185">Reference proteome</keyword>
<name>A0A8S0W8T0_CYCAE</name>
<dbReference type="InterPro" id="IPR011989">
    <property type="entry name" value="ARM-like"/>
</dbReference>
<dbReference type="PANTHER" id="PTHR11134">
    <property type="entry name" value="ADAPTOR COMPLEX SUBUNIT BETA FAMILY MEMBER"/>
    <property type="match status" value="1"/>
</dbReference>
<dbReference type="AlphaFoldDB" id="A0A8S0W8T0"/>
<evidence type="ECO:0000256" key="3">
    <source>
        <dbReference type="ARBA" id="ARBA00022448"/>
    </source>
</evidence>
<dbReference type="GO" id="GO:0016192">
    <property type="term" value="P:vesicle-mediated transport"/>
    <property type="evidence" value="ECO:0007669"/>
    <property type="project" value="InterPro"/>
</dbReference>
<reference evidence="8 9" key="1">
    <citation type="submission" date="2020-01" db="EMBL/GenBank/DDBJ databases">
        <authorList>
            <person name="Gupta K D."/>
        </authorList>
    </citation>
    <scope>NUCLEOTIDE SEQUENCE [LARGE SCALE GENOMIC DNA]</scope>
</reference>
<evidence type="ECO:0000256" key="2">
    <source>
        <dbReference type="ARBA" id="ARBA00006613"/>
    </source>
</evidence>
<sequence length="798" mass="88310">MSGQQYLNVISENASRLGMRLQETFSEHTRELTLARGSAVYLEGGEDKTKNIRKQLESSSEREKLDAMKRIVGLISKGRNASEYFAAVVKNVASPNLETRKLVYIYLLRYAEHEPDLALLSINTFQRDLGDSNPLIRGMALRVLSGIKVPMVGSLVVLAIKKCAADVSPYVRKCAALAVPKCYELDSAHLPALIQIITTLLQDRSPLSLGAVAVAFEAICPTRLDLLHVHYRRLCKILVDIDEWGQVEMINLLLRYARTMLPQPVVRGGSVVAEGGEATSKGDDDEDEVDKDLKLLLDSVKPIFQSRNPAAVLAATKVIFYGAPPSYWHLFVHPLMRLLSTSKEVERIVLVDLLIITKQAPQLFSPYYTRFLARSDDLTQVKKDKIRLMLNVLTIDNYSAIMRELIDYADDVDDSVVSEAILGLGKCATRIPESVQQCLTSLITMIKSRYDIVVSSAVQVLKHLVQTQLSAQTPLAFASTSQSPLSIIAHLARRIDDIKHEQARACVVWLVGQYGASDEKGPGPEGIAEWAPDVLRKLAKSFAQEAPLVKLQVVTLAAKLFVLSPVDRTLGLLVRYVFSQARYDLRYDIRDRGRMLSTLLAGVGLRMNGEEEEERSGVVLRREQVKVVLFEGKAGMVEDNSSYLDDEKVLLGSLGGVTGRSMRMDDVLPDWLEKGVENSLRDSEYDAPPAPPAPTALSSSGQVQMKGKLPASSPIVLTPTGPGSRPDSRTGGKGPWTDLDSFYAEDDDKEDEESEEEESEEEESGREEEDSQECAEEESDEEEEDESGGRTSMGRHNL</sequence>
<dbReference type="InterPro" id="IPR026740">
    <property type="entry name" value="AP3_beta"/>
</dbReference>
<protein>
    <recommendedName>
        <fullName evidence="7">Clathrin/coatomer adaptor adaptin-like N-terminal domain-containing protein</fullName>
    </recommendedName>
</protein>
<feature type="compositionally biased region" description="Acidic residues" evidence="6">
    <location>
        <begin position="743"/>
        <end position="786"/>
    </location>
</feature>
<comment type="subcellular location">
    <subcellularLocation>
        <location evidence="1">Endomembrane system</location>
    </subcellularLocation>
</comment>
<dbReference type="SUPFAM" id="SSF48371">
    <property type="entry name" value="ARM repeat"/>
    <property type="match status" value="1"/>
</dbReference>
<evidence type="ECO:0000313" key="8">
    <source>
        <dbReference type="EMBL" id="CAA7267058.1"/>
    </source>
</evidence>
<comment type="similarity">
    <text evidence="2">Belongs to the adaptor complexes large subunit family.</text>
</comment>
<evidence type="ECO:0000256" key="1">
    <source>
        <dbReference type="ARBA" id="ARBA00004308"/>
    </source>
</evidence>
<accession>A0A8S0W8T0</accession>
<dbReference type="EMBL" id="CACVBS010000057">
    <property type="protein sequence ID" value="CAA7267058.1"/>
    <property type="molecule type" value="Genomic_DNA"/>
</dbReference>
<evidence type="ECO:0000256" key="5">
    <source>
        <dbReference type="ARBA" id="ARBA00023136"/>
    </source>
</evidence>
<evidence type="ECO:0000256" key="4">
    <source>
        <dbReference type="ARBA" id="ARBA00022927"/>
    </source>
</evidence>
<evidence type="ECO:0000256" key="6">
    <source>
        <dbReference type="SAM" id="MobiDB-lite"/>
    </source>
</evidence>
<comment type="caution">
    <text evidence="8">The sequence shown here is derived from an EMBL/GenBank/DDBJ whole genome shotgun (WGS) entry which is preliminary data.</text>
</comment>
<dbReference type="InterPro" id="IPR016024">
    <property type="entry name" value="ARM-type_fold"/>
</dbReference>
<keyword evidence="4" id="KW-0653">Protein transport</keyword>
<dbReference type="OrthoDB" id="10254310at2759"/>
<dbReference type="GO" id="GO:0012505">
    <property type="term" value="C:endomembrane system"/>
    <property type="evidence" value="ECO:0007669"/>
    <property type="project" value="UniProtKB-SubCell"/>
</dbReference>
<dbReference type="GO" id="GO:0030123">
    <property type="term" value="C:AP-3 adaptor complex"/>
    <property type="evidence" value="ECO:0007669"/>
    <property type="project" value="InterPro"/>
</dbReference>
<dbReference type="InterPro" id="IPR026739">
    <property type="entry name" value="AP_beta"/>
</dbReference>
<feature type="domain" description="Clathrin/coatomer adaptor adaptin-like N-terminal" evidence="7">
    <location>
        <begin position="50"/>
        <end position="600"/>
    </location>
</feature>
<dbReference type="PIRSF" id="PIRSF037096">
    <property type="entry name" value="AP3_complex_beta"/>
    <property type="match status" value="1"/>
</dbReference>
<evidence type="ECO:0000259" key="7">
    <source>
        <dbReference type="Pfam" id="PF01602"/>
    </source>
</evidence>
<dbReference type="Proteomes" id="UP000467700">
    <property type="component" value="Unassembled WGS sequence"/>
</dbReference>
<organism evidence="8 9">
    <name type="scientific">Cyclocybe aegerita</name>
    <name type="common">Black poplar mushroom</name>
    <name type="synonym">Agrocybe aegerita</name>
    <dbReference type="NCBI Taxonomy" id="1973307"/>
    <lineage>
        <taxon>Eukaryota</taxon>
        <taxon>Fungi</taxon>
        <taxon>Dikarya</taxon>
        <taxon>Basidiomycota</taxon>
        <taxon>Agaricomycotina</taxon>
        <taxon>Agaricomycetes</taxon>
        <taxon>Agaricomycetidae</taxon>
        <taxon>Agaricales</taxon>
        <taxon>Agaricineae</taxon>
        <taxon>Bolbitiaceae</taxon>
        <taxon>Cyclocybe</taxon>
    </lineage>
</organism>
<gene>
    <name evidence="8" type="ORF">AAE3_LOCUS9289</name>
</gene>
<dbReference type="Gene3D" id="1.25.10.10">
    <property type="entry name" value="Leucine-rich Repeat Variant"/>
    <property type="match status" value="1"/>
</dbReference>
<feature type="region of interest" description="Disordered" evidence="6">
    <location>
        <begin position="680"/>
        <end position="798"/>
    </location>
</feature>
<dbReference type="InterPro" id="IPR002553">
    <property type="entry name" value="Clathrin/coatomer_adapt-like_N"/>
</dbReference>
<dbReference type="Pfam" id="PF01602">
    <property type="entry name" value="Adaptin_N"/>
    <property type="match status" value="1"/>
</dbReference>
<evidence type="ECO:0000313" key="9">
    <source>
        <dbReference type="Proteomes" id="UP000467700"/>
    </source>
</evidence>
<keyword evidence="3" id="KW-0813">Transport</keyword>